<dbReference type="GO" id="GO:0005886">
    <property type="term" value="C:plasma membrane"/>
    <property type="evidence" value="ECO:0007669"/>
    <property type="project" value="UniProtKB-SubCell"/>
</dbReference>
<organism evidence="7 8">
    <name type="scientific">Roseivivax halodurans JCM 10272</name>
    <dbReference type="NCBI Taxonomy" id="1449350"/>
    <lineage>
        <taxon>Bacteria</taxon>
        <taxon>Pseudomonadati</taxon>
        <taxon>Pseudomonadota</taxon>
        <taxon>Alphaproteobacteria</taxon>
        <taxon>Rhodobacterales</taxon>
        <taxon>Roseobacteraceae</taxon>
        <taxon>Roseivivax</taxon>
    </lineage>
</organism>
<evidence type="ECO:0000313" key="7">
    <source>
        <dbReference type="EMBL" id="ETX13799.1"/>
    </source>
</evidence>
<name>X7ECI2_9RHOB</name>
<evidence type="ECO:0000256" key="2">
    <source>
        <dbReference type="ARBA" id="ARBA00022475"/>
    </source>
</evidence>
<reference evidence="7 8" key="1">
    <citation type="submission" date="2014-01" db="EMBL/GenBank/DDBJ databases">
        <title>Roseivivax halodurans JCM 10272 Genome Sequencing.</title>
        <authorList>
            <person name="Lai Q."/>
            <person name="Li G."/>
            <person name="Shao Z."/>
        </authorList>
    </citation>
    <scope>NUCLEOTIDE SEQUENCE [LARGE SCALE GENOMIC DNA]</scope>
    <source>
        <strain evidence="7 8">JCM 10272</strain>
    </source>
</reference>
<dbReference type="PATRIC" id="fig|1449350.3.peg.3072"/>
<evidence type="ECO:0000256" key="1">
    <source>
        <dbReference type="ARBA" id="ARBA00004651"/>
    </source>
</evidence>
<dbReference type="PANTHER" id="PTHR40277:SF1">
    <property type="entry name" value="BLL5419 PROTEIN"/>
    <property type="match status" value="1"/>
</dbReference>
<dbReference type="Proteomes" id="UP000022447">
    <property type="component" value="Unassembled WGS sequence"/>
</dbReference>
<keyword evidence="4 6" id="KW-1133">Transmembrane helix</keyword>
<dbReference type="InterPro" id="IPR022791">
    <property type="entry name" value="L-PG_synthase/AglD"/>
</dbReference>
<comment type="caution">
    <text evidence="7">The sequence shown here is derived from an EMBL/GenBank/DDBJ whole genome shotgun (WGS) entry which is preliminary data.</text>
</comment>
<evidence type="ECO:0000256" key="6">
    <source>
        <dbReference type="SAM" id="Phobius"/>
    </source>
</evidence>
<dbReference type="STRING" id="1449350.OCH239_06935"/>
<evidence type="ECO:0000313" key="8">
    <source>
        <dbReference type="Proteomes" id="UP000022447"/>
    </source>
</evidence>
<evidence type="ECO:0000256" key="5">
    <source>
        <dbReference type="ARBA" id="ARBA00023136"/>
    </source>
</evidence>
<dbReference type="RefSeq" id="WP_051489507.1">
    <property type="nucleotide sequence ID" value="NZ_JALZ01000018.1"/>
</dbReference>
<keyword evidence="8" id="KW-1185">Reference proteome</keyword>
<feature type="transmembrane region" description="Helical" evidence="6">
    <location>
        <begin position="159"/>
        <end position="182"/>
    </location>
</feature>
<accession>X7ECI2</accession>
<dbReference type="EMBL" id="JALZ01000018">
    <property type="protein sequence ID" value="ETX13799.1"/>
    <property type="molecule type" value="Genomic_DNA"/>
</dbReference>
<dbReference type="OrthoDB" id="9126302at2"/>
<sequence length="320" mass="34060">MAWPVRLSRAQMRILQIATSITLLAILWHAMDGAEALRILSRADPVFLGLAWVALSIQTVLSALRWKVTAGQLGQSFSPGKAISEYYLAQIVNQSLPGGMVGDAGRAVRARHQAGLLRASQAVVFERLAGQVVVFAVMTLAFVWTYLAPGGLRWPLWLLSVQVPIILGGLCVPIVFWLTWLLPGPQKRALDDLWYAISASLLARRVIPWQVLLSIATTICNLGAFALCARATGTDLSFAAICALVPLILFTMLIPVSISGWGLREGAAATLFPVAGFSGSSGLAASVAFGLVFVAAVLPGIVPILRRRGAPKARTAASKG</sequence>
<feature type="transmembrane region" description="Helical" evidence="6">
    <location>
        <begin position="128"/>
        <end position="147"/>
    </location>
</feature>
<evidence type="ECO:0000256" key="4">
    <source>
        <dbReference type="ARBA" id="ARBA00022989"/>
    </source>
</evidence>
<dbReference type="Pfam" id="PF03706">
    <property type="entry name" value="LPG_synthase_TM"/>
    <property type="match status" value="1"/>
</dbReference>
<feature type="transmembrane region" description="Helical" evidence="6">
    <location>
        <begin position="283"/>
        <end position="305"/>
    </location>
</feature>
<keyword evidence="5 6" id="KW-0472">Membrane</keyword>
<feature type="transmembrane region" description="Helical" evidence="6">
    <location>
        <begin position="238"/>
        <end position="263"/>
    </location>
</feature>
<protein>
    <recommendedName>
        <fullName evidence="9">Lysylphosphatidylglycerol synthetase</fullName>
    </recommendedName>
</protein>
<gene>
    <name evidence="7" type="ORF">OCH239_06935</name>
</gene>
<dbReference type="AlphaFoldDB" id="X7ECI2"/>
<keyword evidence="2" id="KW-1003">Cell membrane</keyword>
<proteinExistence type="predicted"/>
<evidence type="ECO:0000256" key="3">
    <source>
        <dbReference type="ARBA" id="ARBA00022692"/>
    </source>
</evidence>
<evidence type="ECO:0008006" key="9">
    <source>
        <dbReference type="Google" id="ProtNLM"/>
    </source>
</evidence>
<dbReference type="PANTHER" id="PTHR40277">
    <property type="entry name" value="BLL5419 PROTEIN"/>
    <property type="match status" value="1"/>
</dbReference>
<feature type="transmembrane region" description="Helical" evidence="6">
    <location>
        <begin position="213"/>
        <end position="231"/>
    </location>
</feature>
<dbReference type="eggNOG" id="COG0392">
    <property type="taxonomic scope" value="Bacteria"/>
</dbReference>
<comment type="subcellular location">
    <subcellularLocation>
        <location evidence="1">Cell membrane</location>
        <topology evidence="1">Multi-pass membrane protein</topology>
    </subcellularLocation>
</comment>
<keyword evidence="3 6" id="KW-0812">Transmembrane</keyword>